<proteinExistence type="predicted"/>
<evidence type="ECO:0000256" key="1">
    <source>
        <dbReference type="SAM" id="MobiDB-lite"/>
    </source>
</evidence>
<feature type="region of interest" description="Disordered" evidence="1">
    <location>
        <begin position="86"/>
        <end position="147"/>
    </location>
</feature>
<evidence type="ECO:0000313" key="3">
    <source>
        <dbReference type="Proteomes" id="UP000777438"/>
    </source>
</evidence>
<comment type="caution">
    <text evidence="2">The sequence shown here is derived from an EMBL/GenBank/DDBJ whole genome shotgun (WGS) entry which is preliminary data.</text>
</comment>
<protein>
    <submittedName>
        <fullName evidence="2">Uncharacterized protein</fullName>
    </submittedName>
</protein>
<feature type="compositionally biased region" description="Basic and acidic residues" evidence="1">
    <location>
        <begin position="86"/>
        <end position="112"/>
    </location>
</feature>
<dbReference type="OrthoDB" id="5399555at2759"/>
<reference evidence="2 3" key="1">
    <citation type="journal article" date="2021" name="Nat. Commun.">
        <title>Genetic determinants of endophytism in the Arabidopsis root mycobiome.</title>
        <authorList>
            <person name="Mesny F."/>
            <person name="Miyauchi S."/>
            <person name="Thiergart T."/>
            <person name="Pickel B."/>
            <person name="Atanasova L."/>
            <person name="Karlsson M."/>
            <person name="Huettel B."/>
            <person name="Barry K.W."/>
            <person name="Haridas S."/>
            <person name="Chen C."/>
            <person name="Bauer D."/>
            <person name="Andreopoulos W."/>
            <person name="Pangilinan J."/>
            <person name="LaButti K."/>
            <person name="Riley R."/>
            <person name="Lipzen A."/>
            <person name="Clum A."/>
            <person name="Drula E."/>
            <person name="Henrissat B."/>
            <person name="Kohler A."/>
            <person name="Grigoriev I.V."/>
            <person name="Martin F.M."/>
            <person name="Hacquard S."/>
        </authorList>
    </citation>
    <scope>NUCLEOTIDE SEQUENCE [LARGE SCALE GENOMIC DNA]</scope>
    <source>
        <strain evidence="2 3">MPI-CAGE-CH-0241</strain>
    </source>
</reference>
<accession>A0A9P8VSR9</accession>
<sequence length="168" mass="18309">MPANTTSSRTQARTSMHFNTYSVAAPWFALAVRANGSATNEIRDIASRLDRMENKALSSQRVVLSEEKADNMQKLALGAKLDRALDRRMSRQDAVVRPRDKHTANEKPDEKAQWSGSLSDGAVPEPQPESAHTATPERGPVTEPQYYGGKAAALLGCGGDERCTTSHE</sequence>
<evidence type="ECO:0000313" key="2">
    <source>
        <dbReference type="EMBL" id="KAH6874146.1"/>
    </source>
</evidence>
<gene>
    <name evidence="2" type="ORF">B0T10DRAFT_415648</name>
</gene>
<name>A0A9P8VSR9_9HYPO</name>
<dbReference type="AlphaFoldDB" id="A0A9P8VSR9"/>
<keyword evidence="3" id="KW-1185">Reference proteome</keyword>
<dbReference type="EMBL" id="JAGPYM010000041">
    <property type="protein sequence ID" value="KAH6874146.1"/>
    <property type="molecule type" value="Genomic_DNA"/>
</dbReference>
<dbReference type="Proteomes" id="UP000777438">
    <property type="component" value="Unassembled WGS sequence"/>
</dbReference>
<organism evidence="2 3">
    <name type="scientific">Thelonectria olida</name>
    <dbReference type="NCBI Taxonomy" id="1576542"/>
    <lineage>
        <taxon>Eukaryota</taxon>
        <taxon>Fungi</taxon>
        <taxon>Dikarya</taxon>
        <taxon>Ascomycota</taxon>
        <taxon>Pezizomycotina</taxon>
        <taxon>Sordariomycetes</taxon>
        <taxon>Hypocreomycetidae</taxon>
        <taxon>Hypocreales</taxon>
        <taxon>Nectriaceae</taxon>
        <taxon>Thelonectria</taxon>
    </lineage>
</organism>